<feature type="repeat" description="WD" evidence="7">
    <location>
        <begin position="250"/>
        <end position="291"/>
    </location>
</feature>
<evidence type="ECO:0000256" key="1">
    <source>
        <dbReference type="ARBA" id="ARBA00022574"/>
    </source>
</evidence>
<dbReference type="GO" id="GO:0005680">
    <property type="term" value="C:anaphase-promoting complex"/>
    <property type="evidence" value="ECO:0007669"/>
    <property type="project" value="TreeGrafter"/>
</dbReference>
<feature type="region of interest" description="Disordered" evidence="8">
    <location>
        <begin position="93"/>
        <end position="120"/>
    </location>
</feature>
<dbReference type="InterPro" id="IPR015943">
    <property type="entry name" value="WD40/YVTN_repeat-like_dom_sf"/>
</dbReference>
<dbReference type="Pfam" id="PF00400">
    <property type="entry name" value="WD40"/>
    <property type="match status" value="1"/>
</dbReference>
<dbReference type="AlphaFoldDB" id="A0A6V7NS19"/>
<evidence type="ECO:0000256" key="7">
    <source>
        <dbReference type="PROSITE-ProRule" id="PRU00221"/>
    </source>
</evidence>
<accession>A0A6V7NS19</accession>
<proteinExistence type="predicted"/>
<evidence type="ECO:0000256" key="2">
    <source>
        <dbReference type="ARBA" id="ARBA00022618"/>
    </source>
</evidence>
<dbReference type="GO" id="GO:1990757">
    <property type="term" value="F:ubiquitin ligase activator activity"/>
    <property type="evidence" value="ECO:0007669"/>
    <property type="project" value="TreeGrafter"/>
</dbReference>
<dbReference type="PROSITE" id="PS00678">
    <property type="entry name" value="WD_REPEATS_1"/>
    <property type="match status" value="1"/>
</dbReference>
<dbReference type="InterPro" id="IPR036322">
    <property type="entry name" value="WD40_repeat_dom_sf"/>
</dbReference>
<evidence type="ECO:0000256" key="8">
    <source>
        <dbReference type="SAM" id="MobiDB-lite"/>
    </source>
</evidence>
<evidence type="ECO:0000256" key="3">
    <source>
        <dbReference type="ARBA" id="ARBA00022737"/>
    </source>
</evidence>
<sequence length="326" mass="35930">MFLLSEFAATGPRPFMPSLRNCSRDRSSYEDADRFIPNRSAMDFDFANYMLTQSRKDKKNAAAASTSKEAYRKLLDEVLLNNRTRILAFNSKPLAPPERASSSHQTKSARRQRHIPQSPERALDASELIDDYYLNLLDWGCSNVLSIALGIQYTCGMLHVVLLLSLSLWMKITVPLQVSAGLLMAATSPSASTLLTSNCGTRALLRTLTGVHQSRVGSLAWNKNILTTGGMDGMIVNNDVRVRSHVVHAYHGHRMEVCGLKWSGSGQQLASGGNDNLLHIWDLSMASSALAPGQNQWRHRFEDHMAAVKALAWCPFQSNLLASGGA</sequence>
<name>A0A6V7NS19_ANACO</name>
<evidence type="ECO:0000313" key="9">
    <source>
        <dbReference type="EMBL" id="CAD1821298.1"/>
    </source>
</evidence>
<dbReference type="PROSITE" id="PS50082">
    <property type="entry name" value="WD_REPEATS_2"/>
    <property type="match status" value="1"/>
</dbReference>
<dbReference type="InterPro" id="IPR019775">
    <property type="entry name" value="WD40_repeat_CS"/>
</dbReference>
<evidence type="ECO:0000256" key="5">
    <source>
        <dbReference type="ARBA" id="ARBA00023306"/>
    </source>
</evidence>
<evidence type="ECO:0000256" key="6">
    <source>
        <dbReference type="ARBA" id="ARBA00023425"/>
    </source>
</evidence>
<dbReference type="GO" id="GO:1905786">
    <property type="term" value="P:positive regulation of anaphase-promoting complex-dependent catabolic process"/>
    <property type="evidence" value="ECO:0007669"/>
    <property type="project" value="TreeGrafter"/>
</dbReference>
<dbReference type="InterPro" id="IPR001680">
    <property type="entry name" value="WD40_rpt"/>
</dbReference>
<dbReference type="PROSITE" id="PS50294">
    <property type="entry name" value="WD_REPEATS_REGION"/>
    <property type="match status" value="1"/>
</dbReference>
<reference evidence="9" key="1">
    <citation type="submission" date="2020-07" db="EMBL/GenBank/DDBJ databases">
        <authorList>
            <person name="Lin J."/>
        </authorList>
    </citation>
    <scope>NUCLEOTIDE SEQUENCE</scope>
</reference>
<evidence type="ECO:0000256" key="4">
    <source>
        <dbReference type="ARBA" id="ARBA00022776"/>
    </source>
</evidence>
<dbReference type="InterPro" id="IPR033010">
    <property type="entry name" value="Cdc20/Fizzy"/>
</dbReference>
<gene>
    <name evidence="9" type="ORF">CB5_LOCUS4509</name>
</gene>
<keyword evidence="2" id="KW-0132">Cell division</keyword>
<keyword evidence="1 7" id="KW-0853">WD repeat</keyword>
<dbReference type="SMART" id="SM00320">
    <property type="entry name" value="WD40"/>
    <property type="match status" value="2"/>
</dbReference>
<organism evidence="9">
    <name type="scientific">Ananas comosus var. bracteatus</name>
    <name type="common">red pineapple</name>
    <dbReference type="NCBI Taxonomy" id="296719"/>
    <lineage>
        <taxon>Eukaryota</taxon>
        <taxon>Viridiplantae</taxon>
        <taxon>Streptophyta</taxon>
        <taxon>Embryophyta</taxon>
        <taxon>Tracheophyta</taxon>
        <taxon>Spermatophyta</taxon>
        <taxon>Magnoliopsida</taxon>
        <taxon>Liliopsida</taxon>
        <taxon>Poales</taxon>
        <taxon>Bromeliaceae</taxon>
        <taxon>Bromelioideae</taxon>
        <taxon>Ananas</taxon>
    </lineage>
</organism>
<dbReference type="PANTHER" id="PTHR19918:SF8">
    <property type="entry name" value="FI02843P"/>
    <property type="match status" value="1"/>
</dbReference>
<comment type="function">
    <text evidence="6">Component of the anaphase promoting complex/cyclosome (APC/C), a cell cycle-regulated E3 ubiquitin-protein ligase complex that controls progression through mitosis and the G1 phase of the cell cycle.</text>
</comment>
<dbReference type="EMBL" id="LR862141">
    <property type="protein sequence ID" value="CAD1821298.1"/>
    <property type="molecule type" value="Genomic_DNA"/>
</dbReference>
<dbReference type="GO" id="GO:0031145">
    <property type="term" value="P:anaphase-promoting complex-dependent catabolic process"/>
    <property type="evidence" value="ECO:0007669"/>
    <property type="project" value="TreeGrafter"/>
</dbReference>
<dbReference type="GO" id="GO:0051301">
    <property type="term" value="P:cell division"/>
    <property type="evidence" value="ECO:0007669"/>
    <property type="project" value="UniProtKB-KW"/>
</dbReference>
<protein>
    <submittedName>
        <fullName evidence="9">Uncharacterized protein</fullName>
    </submittedName>
</protein>
<keyword evidence="3" id="KW-0677">Repeat</keyword>
<keyword evidence="5" id="KW-0131">Cell cycle</keyword>
<dbReference type="PANTHER" id="PTHR19918">
    <property type="entry name" value="CELL DIVISION CYCLE 20 CDC20 FIZZY -RELATED"/>
    <property type="match status" value="1"/>
</dbReference>
<keyword evidence="4" id="KW-0498">Mitosis</keyword>
<dbReference type="Gene3D" id="2.130.10.10">
    <property type="entry name" value="YVTN repeat-like/Quinoprotein amine dehydrogenase"/>
    <property type="match status" value="1"/>
</dbReference>
<dbReference type="GO" id="GO:0010997">
    <property type="term" value="F:anaphase-promoting complex binding"/>
    <property type="evidence" value="ECO:0007669"/>
    <property type="project" value="InterPro"/>
</dbReference>
<dbReference type="SUPFAM" id="SSF50978">
    <property type="entry name" value="WD40 repeat-like"/>
    <property type="match status" value="1"/>
</dbReference>